<organism evidence="3 4">
    <name type="scientific">Cherax quadricarinatus</name>
    <name type="common">Australian red claw crayfish</name>
    <dbReference type="NCBI Taxonomy" id="27406"/>
    <lineage>
        <taxon>Eukaryota</taxon>
        <taxon>Metazoa</taxon>
        <taxon>Ecdysozoa</taxon>
        <taxon>Arthropoda</taxon>
        <taxon>Crustacea</taxon>
        <taxon>Multicrustacea</taxon>
        <taxon>Malacostraca</taxon>
        <taxon>Eumalacostraca</taxon>
        <taxon>Eucarida</taxon>
        <taxon>Decapoda</taxon>
        <taxon>Pleocyemata</taxon>
        <taxon>Astacidea</taxon>
        <taxon>Parastacoidea</taxon>
        <taxon>Parastacidae</taxon>
        <taxon>Cherax</taxon>
    </lineage>
</organism>
<reference evidence="3 4" key="1">
    <citation type="journal article" date="2024" name="BMC Genomics">
        <title>Genome assembly of redclaw crayfish (Cherax quadricarinatus) provides insights into its immune adaptation and hypoxia tolerance.</title>
        <authorList>
            <person name="Liu Z."/>
            <person name="Zheng J."/>
            <person name="Li H."/>
            <person name="Fang K."/>
            <person name="Wang S."/>
            <person name="He J."/>
            <person name="Zhou D."/>
            <person name="Weng S."/>
            <person name="Chi M."/>
            <person name="Gu Z."/>
            <person name="He J."/>
            <person name="Li F."/>
            <person name="Wang M."/>
        </authorList>
    </citation>
    <scope>NUCLEOTIDE SEQUENCE [LARGE SCALE GENOMIC DNA]</scope>
    <source>
        <strain evidence="3">ZL_2023a</strain>
    </source>
</reference>
<dbReference type="EMBL" id="JARKIK010000066">
    <property type="protein sequence ID" value="KAK8729877.1"/>
    <property type="molecule type" value="Genomic_DNA"/>
</dbReference>
<keyword evidence="4" id="KW-1185">Reference proteome</keyword>
<dbReference type="AlphaFoldDB" id="A0AAW0WE66"/>
<evidence type="ECO:0000313" key="3">
    <source>
        <dbReference type="EMBL" id="KAK8729877.1"/>
    </source>
</evidence>
<feature type="chain" id="PRO_5044013230" evidence="2">
    <location>
        <begin position="22"/>
        <end position="142"/>
    </location>
</feature>
<name>A0AAW0WE66_CHEQU</name>
<gene>
    <name evidence="3" type="ORF">OTU49_008360</name>
</gene>
<feature type="region of interest" description="Disordered" evidence="1">
    <location>
        <begin position="23"/>
        <end position="122"/>
    </location>
</feature>
<dbReference type="Proteomes" id="UP001445076">
    <property type="component" value="Unassembled WGS sequence"/>
</dbReference>
<accession>A0AAW0WE66</accession>
<proteinExistence type="predicted"/>
<evidence type="ECO:0000313" key="4">
    <source>
        <dbReference type="Proteomes" id="UP001445076"/>
    </source>
</evidence>
<protein>
    <submittedName>
        <fullName evidence="3">Uncharacterized protein</fullName>
    </submittedName>
</protein>
<feature type="signal peptide" evidence="2">
    <location>
        <begin position="1"/>
        <end position="21"/>
    </location>
</feature>
<keyword evidence="2" id="KW-0732">Signal</keyword>
<comment type="caution">
    <text evidence="3">The sequence shown here is derived from an EMBL/GenBank/DDBJ whole genome shotgun (WGS) entry which is preliminary data.</text>
</comment>
<evidence type="ECO:0000256" key="2">
    <source>
        <dbReference type="SAM" id="SignalP"/>
    </source>
</evidence>
<feature type="compositionally biased region" description="Acidic residues" evidence="1">
    <location>
        <begin position="61"/>
        <end position="102"/>
    </location>
</feature>
<evidence type="ECO:0000256" key="1">
    <source>
        <dbReference type="SAM" id="MobiDB-lite"/>
    </source>
</evidence>
<sequence length="142" mass="15223">MKFWLVFALFGLLAITVGVHAEEGTAEPEPSPEGTAEPSPHESAPSQEASAEPTPEPVATNEDDVEDVGEEVENEIDEVEDKEGEEIVDEYIEEEETVELVEGEPAPSTEARDSTTPGSASQAGLYLPSLLFSALVLIKFAH</sequence>